<dbReference type="EMBL" id="JAUCMV010000004">
    <property type="protein sequence ID" value="KAK0401626.1"/>
    <property type="molecule type" value="Genomic_DNA"/>
</dbReference>
<dbReference type="SUPFAM" id="SSF81321">
    <property type="entry name" value="Family A G protein-coupled receptor-like"/>
    <property type="match status" value="1"/>
</dbReference>
<evidence type="ECO:0000313" key="3">
    <source>
        <dbReference type="Proteomes" id="UP001175271"/>
    </source>
</evidence>
<dbReference type="AlphaFoldDB" id="A0AA39LL00"/>
<keyword evidence="1" id="KW-0472">Membrane</keyword>
<feature type="transmembrane region" description="Helical" evidence="1">
    <location>
        <begin position="121"/>
        <end position="137"/>
    </location>
</feature>
<gene>
    <name evidence="2" type="ORF">QR680_015882</name>
</gene>
<dbReference type="PANTHER" id="PTHR23021">
    <property type="entry name" value="SERPENTINE RECEPTOR, CLASS T"/>
    <property type="match status" value="1"/>
</dbReference>
<feature type="transmembrane region" description="Helical" evidence="1">
    <location>
        <begin position="78"/>
        <end position="100"/>
    </location>
</feature>
<feature type="transmembrane region" description="Helical" evidence="1">
    <location>
        <begin position="42"/>
        <end position="66"/>
    </location>
</feature>
<keyword evidence="1" id="KW-0812">Transmembrane</keyword>
<evidence type="ECO:0000256" key="1">
    <source>
        <dbReference type="SAM" id="Phobius"/>
    </source>
</evidence>
<feature type="transmembrane region" description="Helical" evidence="1">
    <location>
        <begin position="169"/>
        <end position="191"/>
    </location>
</feature>
<evidence type="ECO:0008006" key="4">
    <source>
        <dbReference type="Google" id="ProtNLM"/>
    </source>
</evidence>
<sequence length="294" mass="32893">MWSDRDIGYIYFGLGCIYILPSFICLSVLTRPPLVYQSSYKMMCFISLMDMFNIAACCFFAGTYSIMGATYQNTPSMLAVGSISLAFWVSYCAMNIILAFDRLICFSSPKWSSILFSGRRAFYWIGLAVLAGVQMLIEFDGKQLYHYDSSIGGWRFELLPLGTKNYRHMFINVGTFTLLVLLYSSMVVIICKKGTKDKFQTQVALQSAAICGFAMGADIFCIIVQNIEEPSVAMCYGANFAWQIAHGGTEYAVLIMNRSIREATLRYIYRLLGICGIKMSTSTVATISTHATLN</sequence>
<keyword evidence="1" id="KW-1133">Transmembrane helix</keyword>
<keyword evidence="3" id="KW-1185">Reference proteome</keyword>
<proteinExistence type="predicted"/>
<accession>A0AA39LL00</accession>
<organism evidence="2 3">
    <name type="scientific">Steinernema hermaphroditum</name>
    <dbReference type="NCBI Taxonomy" id="289476"/>
    <lineage>
        <taxon>Eukaryota</taxon>
        <taxon>Metazoa</taxon>
        <taxon>Ecdysozoa</taxon>
        <taxon>Nematoda</taxon>
        <taxon>Chromadorea</taxon>
        <taxon>Rhabditida</taxon>
        <taxon>Tylenchina</taxon>
        <taxon>Panagrolaimomorpha</taxon>
        <taxon>Strongyloidoidea</taxon>
        <taxon>Steinernematidae</taxon>
        <taxon>Steinernema</taxon>
    </lineage>
</organism>
<protein>
    <recommendedName>
        <fullName evidence="4">Serpentine receptor class gamma</fullName>
    </recommendedName>
</protein>
<reference evidence="2" key="1">
    <citation type="submission" date="2023-06" db="EMBL/GenBank/DDBJ databases">
        <title>Genomic analysis of the entomopathogenic nematode Steinernema hermaphroditum.</title>
        <authorList>
            <person name="Schwarz E.M."/>
            <person name="Heppert J.K."/>
            <person name="Baniya A."/>
            <person name="Schwartz H.T."/>
            <person name="Tan C.-H."/>
            <person name="Antoshechkin I."/>
            <person name="Sternberg P.W."/>
            <person name="Goodrich-Blair H."/>
            <person name="Dillman A.R."/>
        </authorList>
    </citation>
    <scope>NUCLEOTIDE SEQUENCE</scope>
    <source>
        <strain evidence="2">PS9179</strain>
        <tissue evidence="2">Whole animal</tissue>
    </source>
</reference>
<dbReference type="Gene3D" id="1.20.1070.10">
    <property type="entry name" value="Rhodopsin 7-helix transmembrane proteins"/>
    <property type="match status" value="1"/>
</dbReference>
<dbReference type="InterPro" id="IPR019425">
    <property type="entry name" value="7TM_GPCR_serpentine_rcpt_Srt"/>
</dbReference>
<name>A0AA39LL00_9BILA</name>
<comment type="caution">
    <text evidence="2">The sequence shown here is derived from an EMBL/GenBank/DDBJ whole genome shotgun (WGS) entry which is preliminary data.</text>
</comment>
<feature type="transmembrane region" description="Helical" evidence="1">
    <location>
        <begin position="6"/>
        <end position="30"/>
    </location>
</feature>
<dbReference type="PANTHER" id="PTHR23021:SF11">
    <property type="entry name" value="SERPENTINE RECEPTOR, CLASS T"/>
    <property type="match status" value="1"/>
</dbReference>
<evidence type="ECO:0000313" key="2">
    <source>
        <dbReference type="EMBL" id="KAK0401626.1"/>
    </source>
</evidence>
<dbReference type="Proteomes" id="UP001175271">
    <property type="component" value="Unassembled WGS sequence"/>
</dbReference>
<dbReference type="Pfam" id="PF10321">
    <property type="entry name" value="7TM_GPCR_Srt"/>
    <property type="match status" value="1"/>
</dbReference>